<dbReference type="RefSeq" id="WP_256399633.1">
    <property type="nucleotide sequence ID" value="NZ_JANHJR010000002.1"/>
</dbReference>
<dbReference type="SUPFAM" id="SSF50969">
    <property type="entry name" value="YVTN repeat-like/Quinoprotein amine dehydrogenase"/>
    <property type="match status" value="1"/>
</dbReference>
<feature type="compositionally biased region" description="Polar residues" evidence="1">
    <location>
        <begin position="30"/>
        <end position="42"/>
    </location>
</feature>
<feature type="region of interest" description="Disordered" evidence="1">
    <location>
        <begin position="30"/>
        <end position="49"/>
    </location>
</feature>
<sequence>MRRSLQVVVLLAAIATVAVGVGAFALMTDSSGDATGPSTTEPPSVDGDASVEQFESDAAFAEYVRASQRDSGGFFGGGRVTFQGGEEVAVETADAATNSQRAGGSDGGGSDARISDTNVQVQGVAEPDRLQTGQSTLYYADGRYWGGGYVREDGYGRTRIIDANDPAAPELVGGIDDSGQLLLVNDTLVVLSNERVTGYDISDRETPEQVWSVGLNAHIQTARMTEGRLVLVLQQGVTLDDPCPVEPFTDRPGTACTEVYHPGQGADASVTYTVVSMDPHTGDEHDRVTFLGTYQHSATYVTNDSVYLTYTQRTPYAETYQAYLQGSDLLYEQAHDRLDELATYELTRNARMTELSALVQDWLARQPADEREQLREELQSGYGEYVDERKRDLLRSGIVRIDRDGDSLSVAETGEVPGRPLNQWALDEHEGTLRIATTVDPHGATSVNDVYTLDGSLEIQGSALNMGETEQIYSVRFEGDTAYVVTFRQIDPFYTLDLSDPANPEIQGELKLPGFSRYLHPLSDDRILGIGEEDGQVKATVFDVSDPQNPTVAESRILDARWSAVAQTHHAFLYDQRHDVFFLPTERGGYVFDTELNEQTFVRTDSPATRAAYVGDYLYVFSNDGLTVVDEETWEPVSELPFDRVETEEPSEPVEEPAGPEPRPADEPVWPVEPVDAEWPAGPPGADATR</sequence>
<dbReference type="InterPro" id="IPR019198">
    <property type="entry name" value="Beta_propeller_containing"/>
</dbReference>
<name>A0ABD6DDE9_9EURY</name>
<dbReference type="Pfam" id="PF09826">
    <property type="entry name" value="Beta_propel"/>
    <property type="match status" value="1"/>
</dbReference>
<organism evidence="2 3">
    <name type="scientific">Haloarchaeobius litoreus</name>
    <dbReference type="NCBI Taxonomy" id="755306"/>
    <lineage>
        <taxon>Archaea</taxon>
        <taxon>Methanobacteriati</taxon>
        <taxon>Methanobacteriota</taxon>
        <taxon>Stenosarchaea group</taxon>
        <taxon>Halobacteria</taxon>
        <taxon>Halobacteriales</taxon>
        <taxon>Halorubellaceae</taxon>
        <taxon>Haloarchaeobius</taxon>
    </lineage>
</organism>
<protein>
    <submittedName>
        <fullName evidence="2">Beta-propeller domain-containing protein</fullName>
    </submittedName>
</protein>
<proteinExistence type="predicted"/>
<comment type="caution">
    <text evidence="2">The sequence shown here is derived from an EMBL/GenBank/DDBJ whole genome shotgun (WGS) entry which is preliminary data.</text>
</comment>
<dbReference type="AlphaFoldDB" id="A0ABD6DDE9"/>
<feature type="compositionally biased region" description="Low complexity" evidence="1">
    <location>
        <begin position="92"/>
        <end position="103"/>
    </location>
</feature>
<evidence type="ECO:0000313" key="2">
    <source>
        <dbReference type="EMBL" id="MFD1644361.1"/>
    </source>
</evidence>
<feature type="region of interest" description="Disordered" evidence="1">
    <location>
        <begin position="638"/>
        <end position="690"/>
    </location>
</feature>
<keyword evidence="3" id="KW-1185">Reference proteome</keyword>
<evidence type="ECO:0000256" key="1">
    <source>
        <dbReference type="SAM" id="MobiDB-lite"/>
    </source>
</evidence>
<dbReference type="InterPro" id="IPR011044">
    <property type="entry name" value="Quino_amine_DH_bsu"/>
</dbReference>
<accession>A0ABD6DDE9</accession>
<dbReference type="Proteomes" id="UP001597034">
    <property type="component" value="Unassembled WGS sequence"/>
</dbReference>
<feature type="region of interest" description="Disordered" evidence="1">
    <location>
        <begin position="92"/>
        <end position="113"/>
    </location>
</feature>
<evidence type="ECO:0000313" key="3">
    <source>
        <dbReference type="Proteomes" id="UP001597034"/>
    </source>
</evidence>
<gene>
    <name evidence="2" type="ORF">ACFSBL_01560</name>
</gene>
<dbReference type="EMBL" id="JBHUDO010000001">
    <property type="protein sequence ID" value="MFD1644361.1"/>
    <property type="molecule type" value="Genomic_DNA"/>
</dbReference>
<reference evidence="2 3" key="1">
    <citation type="journal article" date="2019" name="Int. J. Syst. Evol. Microbiol.">
        <title>The Global Catalogue of Microorganisms (GCM) 10K type strain sequencing project: providing services to taxonomists for standard genome sequencing and annotation.</title>
        <authorList>
            <consortium name="The Broad Institute Genomics Platform"/>
            <consortium name="The Broad Institute Genome Sequencing Center for Infectious Disease"/>
            <person name="Wu L."/>
            <person name="Ma J."/>
        </authorList>
    </citation>
    <scope>NUCLEOTIDE SEQUENCE [LARGE SCALE GENOMIC DNA]</scope>
    <source>
        <strain evidence="2 3">CGMCC 1.10390</strain>
    </source>
</reference>